<proteinExistence type="predicted"/>
<keyword evidence="1" id="KW-0805">Transcription regulation</keyword>
<feature type="domain" description="HTH tetR-type" evidence="6">
    <location>
        <begin position="34"/>
        <end position="94"/>
    </location>
</feature>
<dbReference type="Pfam" id="PF00440">
    <property type="entry name" value="TetR_N"/>
    <property type="match status" value="1"/>
</dbReference>
<dbReference type="InterPro" id="IPR009057">
    <property type="entry name" value="Homeodomain-like_sf"/>
</dbReference>
<dbReference type="Gene3D" id="1.10.357.10">
    <property type="entry name" value="Tetracycline Repressor, domain 2"/>
    <property type="match status" value="1"/>
</dbReference>
<dbReference type="PANTHER" id="PTHR30055">
    <property type="entry name" value="HTH-TYPE TRANSCRIPTIONAL REGULATOR RUTR"/>
    <property type="match status" value="1"/>
</dbReference>
<evidence type="ECO:0000259" key="6">
    <source>
        <dbReference type="PROSITE" id="PS50977"/>
    </source>
</evidence>
<dbReference type="EMBL" id="WSEL01000003">
    <property type="protein sequence ID" value="MVQ29020.1"/>
    <property type="molecule type" value="Genomic_DNA"/>
</dbReference>
<dbReference type="GO" id="GO:0000976">
    <property type="term" value="F:transcription cis-regulatory region binding"/>
    <property type="evidence" value="ECO:0007669"/>
    <property type="project" value="TreeGrafter"/>
</dbReference>
<evidence type="ECO:0000256" key="2">
    <source>
        <dbReference type="ARBA" id="ARBA00023125"/>
    </source>
</evidence>
<evidence type="ECO:0000256" key="1">
    <source>
        <dbReference type="ARBA" id="ARBA00023015"/>
    </source>
</evidence>
<dbReference type="GO" id="GO:0003700">
    <property type="term" value="F:DNA-binding transcription factor activity"/>
    <property type="evidence" value="ECO:0007669"/>
    <property type="project" value="TreeGrafter"/>
</dbReference>
<keyword evidence="8" id="KW-1185">Reference proteome</keyword>
<gene>
    <name evidence="7" type="ORF">GON04_06170</name>
</gene>
<feature type="DNA-binding region" description="H-T-H motif" evidence="4">
    <location>
        <begin position="57"/>
        <end position="76"/>
    </location>
</feature>
<keyword evidence="2 4" id="KW-0238">DNA-binding</keyword>
<name>A0A6N8IS33_9BURK</name>
<evidence type="ECO:0000313" key="7">
    <source>
        <dbReference type="EMBL" id="MVQ29020.1"/>
    </source>
</evidence>
<dbReference type="PROSITE" id="PS50977">
    <property type="entry name" value="HTH_TETR_2"/>
    <property type="match status" value="1"/>
</dbReference>
<keyword evidence="3" id="KW-0804">Transcription</keyword>
<dbReference type="Proteomes" id="UP000469385">
    <property type="component" value="Unassembled WGS sequence"/>
</dbReference>
<dbReference type="Pfam" id="PF21306">
    <property type="entry name" value="TetR_C_40"/>
    <property type="match status" value="1"/>
</dbReference>
<dbReference type="PRINTS" id="PR00455">
    <property type="entry name" value="HTHTETR"/>
</dbReference>
<protein>
    <submittedName>
        <fullName evidence="7">TetR family transcriptional regulator</fullName>
    </submittedName>
</protein>
<accession>A0A6N8IS33</accession>
<dbReference type="SUPFAM" id="SSF46689">
    <property type="entry name" value="Homeodomain-like"/>
    <property type="match status" value="1"/>
</dbReference>
<evidence type="ECO:0000313" key="8">
    <source>
        <dbReference type="Proteomes" id="UP000469385"/>
    </source>
</evidence>
<evidence type="ECO:0000256" key="4">
    <source>
        <dbReference type="PROSITE-ProRule" id="PRU00335"/>
    </source>
</evidence>
<feature type="region of interest" description="Disordered" evidence="5">
    <location>
        <begin position="225"/>
        <end position="248"/>
    </location>
</feature>
<dbReference type="PANTHER" id="PTHR30055:SF234">
    <property type="entry name" value="HTH-TYPE TRANSCRIPTIONAL REGULATOR BETI"/>
    <property type="match status" value="1"/>
</dbReference>
<sequence>MDPSFNPGTPSMPPLPLPLKVALNASLAAGPKRERTQSLLLQATVQVIVQRGLAGTTMQQVAQAAGMAPGTVYNHFATRDELVGRLAVVIGQSLSRVIAESSADVEDGAQRMAIGQRRYVWLAAESPAWALLLLEVAAASPHLLQTLEVYTLADLRLGVRQKRFQVPSEAAALDVINGVCSSAMRRVAVGAAPPRHDVAAASLVLRALGMAPAEALAVARRPLPELPMPAPAAPTAGRAPATARGRKR</sequence>
<reference evidence="7 8" key="1">
    <citation type="submission" date="2019-12" db="EMBL/GenBank/DDBJ databases">
        <authorList>
            <person name="Huq M.A."/>
        </authorList>
    </citation>
    <scope>NUCLEOTIDE SEQUENCE [LARGE SCALE GENOMIC DNA]</scope>
    <source>
        <strain evidence="7 8">MAH-25</strain>
    </source>
</reference>
<comment type="caution">
    <text evidence="7">The sequence shown here is derived from an EMBL/GenBank/DDBJ whole genome shotgun (WGS) entry which is preliminary data.</text>
</comment>
<dbReference type="InterPro" id="IPR049513">
    <property type="entry name" value="TetR_C_40"/>
</dbReference>
<evidence type="ECO:0000256" key="3">
    <source>
        <dbReference type="ARBA" id="ARBA00023163"/>
    </source>
</evidence>
<organism evidence="7 8">
    <name type="scientific">Ramlibacter pinisoli</name>
    <dbReference type="NCBI Taxonomy" id="2682844"/>
    <lineage>
        <taxon>Bacteria</taxon>
        <taxon>Pseudomonadati</taxon>
        <taxon>Pseudomonadota</taxon>
        <taxon>Betaproteobacteria</taxon>
        <taxon>Burkholderiales</taxon>
        <taxon>Comamonadaceae</taxon>
        <taxon>Ramlibacter</taxon>
    </lineage>
</organism>
<dbReference type="AlphaFoldDB" id="A0A6N8IS33"/>
<dbReference type="InterPro" id="IPR050109">
    <property type="entry name" value="HTH-type_TetR-like_transc_reg"/>
</dbReference>
<dbReference type="InterPro" id="IPR001647">
    <property type="entry name" value="HTH_TetR"/>
</dbReference>
<feature type="compositionally biased region" description="Low complexity" evidence="5">
    <location>
        <begin position="233"/>
        <end position="248"/>
    </location>
</feature>
<evidence type="ECO:0000256" key="5">
    <source>
        <dbReference type="SAM" id="MobiDB-lite"/>
    </source>
</evidence>